<accession>A0ABQ5FKV4</accession>
<keyword evidence="3" id="KW-0808">Transferase</keyword>
<dbReference type="PANTHER" id="PTHR48475:SF2">
    <property type="entry name" value="RIBONUCLEASE H"/>
    <property type="match status" value="1"/>
</dbReference>
<name>A0ABQ5FKV4_9ASTR</name>
<dbReference type="InterPro" id="IPR036397">
    <property type="entry name" value="RNaseH_sf"/>
</dbReference>
<evidence type="ECO:0000313" key="3">
    <source>
        <dbReference type="EMBL" id="GJT63342.1"/>
    </source>
</evidence>
<sequence>MYALRLNFTSTNNEAEYEALLAGLRMAKKMNVQDIDARVDSKLVASQINESYVASSTSMVKYLATAKECIAEFRSFIIQNTPRSLNQKADILSKLATHAFDYLTKKVLVEVLAERSTDRKEVDAIIEEEEDNWITLIIRCLAEGVWPKDKEEIRALRMKINQYVLEEGVLFKKGYLVPILRCVGPLQANYVIQEIHMGSCGMHIGARSVVAKAIRQGYYWPTMHRDARNVTQKCDSCQVHAPVPRRPKTLITSIMAPCPFYQWGMDILGPLPQAFGKLKFVIVAIDYFTK</sequence>
<reference evidence="3" key="1">
    <citation type="journal article" date="2022" name="Int. J. Mol. Sci.">
        <title>Draft Genome of Tanacetum Coccineum: Genomic Comparison of Closely Related Tanacetum-Family Plants.</title>
        <authorList>
            <person name="Yamashiro T."/>
            <person name="Shiraishi A."/>
            <person name="Nakayama K."/>
            <person name="Satake H."/>
        </authorList>
    </citation>
    <scope>NUCLEOTIDE SEQUENCE</scope>
</reference>
<gene>
    <name evidence="3" type="ORF">Tco_1006875</name>
</gene>
<comment type="caution">
    <text evidence="3">The sequence shown here is derived from an EMBL/GenBank/DDBJ whole genome shotgun (WGS) entry which is preliminary data.</text>
</comment>
<dbReference type="Proteomes" id="UP001151760">
    <property type="component" value="Unassembled WGS sequence"/>
</dbReference>
<dbReference type="CDD" id="cd09279">
    <property type="entry name" value="RNase_HI_like"/>
    <property type="match status" value="1"/>
</dbReference>
<dbReference type="InterPro" id="IPR041588">
    <property type="entry name" value="Integrase_H2C2"/>
</dbReference>
<dbReference type="Gene3D" id="3.30.420.10">
    <property type="entry name" value="Ribonuclease H-like superfamily/Ribonuclease H"/>
    <property type="match status" value="1"/>
</dbReference>
<dbReference type="Pfam" id="PF17921">
    <property type="entry name" value="Integrase_H2C2"/>
    <property type="match status" value="1"/>
</dbReference>
<dbReference type="InterPro" id="IPR012337">
    <property type="entry name" value="RNaseH-like_sf"/>
</dbReference>
<dbReference type="InterPro" id="IPR002156">
    <property type="entry name" value="RNaseH_domain"/>
</dbReference>
<keyword evidence="3" id="KW-0548">Nucleotidyltransferase</keyword>
<evidence type="ECO:0000313" key="4">
    <source>
        <dbReference type="Proteomes" id="UP001151760"/>
    </source>
</evidence>
<dbReference type="EMBL" id="BQNB010017453">
    <property type="protein sequence ID" value="GJT63342.1"/>
    <property type="molecule type" value="Genomic_DNA"/>
</dbReference>
<evidence type="ECO:0000259" key="2">
    <source>
        <dbReference type="Pfam" id="PF17921"/>
    </source>
</evidence>
<evidence type="ECO:0000259" key="1">
    <source>
        <dbReference type="Pfam" id="PF13456"/>
    </source>
</evidence>
<dbReference type="Pfam" id="PF13456">
    <property type="entry name" value="RVT_3"/>
    <property type="match status" value="1"/>
</dbReference>
<keyword evidence="3" id="KW-0695">RNA-directed DNA polymerase</keyword>
<protein>
    <submittedName>
        <fullName evidence="3">Reverse transcriptase domain-containing protein</fullName>
    </submittedName>
</protein>
<dbReference type="PANTHER" id="PTHR48475">
    <property type="entry name" value="RIBONUCLEASE H"/>
    <property type="match status" value="1"/>
</dbReference>
<proteinExistence type="predicted"/>
<keyword evidence="4" id="KW-1185">Reference proteome</keyword>
<dbReference type="Gene3D" id="1.10.340.70">
    <property type="match status" value="1"/>
</dbReference>
<dbReference type="GO" id="GO:0003964">
    <property type="term" value="F:RNA-directed DNA polymerase activity"/>
    <property type="evidence" value="ECO:0007669"/>
    <property type="project" value="UniProtKB-KW"/>
</dbReference>
<dbReference type="SUPFAM" id="SSF53098">
    <property type="entry name" value="Ribonuclease H-like"/>
    <property type="match status" value="1"/>
</dbReference>
<reference evidence="3" key="2">
    <citation type="submission" date="2022-01" db="EMBL/GenBank/DDBJ databases">
        <authorList>
            <person name="Yamashiro T."/>
            <person name="Shiraishi A."/>
            <person name="Satake H."/>
            <person name="Nakayama K."/>
        </authorList>
    </citation>
    <scope>NUCLEOTIDE SEQUENCE</scope>
</reference>
<feature type="domain" description="RNase H type-1" evidence="1">
    <location>
        <begin position="6"/>
        <end position="95"/>
    </location>
</feature>
<organism evidence="3 4">
    <name type="scientific">Tanacetum coccineum</name>
    <dbReference type="NCBI Taxonomy" id="301880"/>
    <lineage>
        <taxon>Eukaryota</taxon>
        <taxon>Viridiplantae</taxon>
        <taxon>Streptophyta</taxon>
        <taxon>Embryophyta</taxon>
        <taxon>Tracheophyta</taxon>
        <taxon>Spermatophyta</taxon>
        <taxon>Magnoliopsida</taxon>
        <taxon>eudicotyledons</taxon>
        <taxon>Gunneridae</taxon>
        <taxon>Pentapetalae</taxon>
        <taxon>asterids</taxon>
        <taxon>campanulids</taxon>
        <taxon>Asterales</taxon>
        <taxon>Asteraceae</taxon>
        <taxon>Asteroideae</taxon>
        <taxon>Anthemideae</taxon>
        <taxon>Anthemidinae</taxon>
        <taxon>Tanacetum</taxon>
    </lineage>
</organism>
<feature type="domain" description="Integrase zinc-binding" evidence="2">
    <location>
        <begin position="190"/>
        <end position="241"/>
    </location>
</feature>